<name>A0A5B8C5M2_9MICO</name>
<dbReference type="Pfam" id="PF20060">
    <property type="entry name" value="DUF6459"/>
    <property type="match status" value="1"/>
</dbReference>
<gene>
    <name evidence="2" type="ORF">FE374_13705</name>
</gene>
<dbReference type="AlphaFoldDB" id="A0A5B8C5M2"/>
<evidence type="ECO:0000313" key="3">
    <source>
        <dbReference type="Proteomes" id="UP000314616"/>
    </source>
</evidence>
<sequence length="211" mass="22245">MSTTTLVRPAPVGRHLATPIAVPHATAPAPPQTVTTTTPGTDTTCLHPAPPPAVRTTVPWLPTRWDPVRFTGPAAPPPPVPKGSPFVAASALVAAARSTPPELPPAGPWAAALARCAVEVLVGLRPATQLARYLTTELYESLARRADLAGRILARPARSRHTAVRRVHLCQVGPRTVEASVVVHDGVRVRAAAVRLEAHQGRWRATALEIG</sequence>
<organism evidence="2 3">
    <name type="scientific">Georgenia yuyongxinii</name>
    <dbReference type="NCBI Taxonomy" id="2589797"/>
    <lineage>
        <taxon>Bacteria</taxon>
        <taxon>Bacillati</taxon>
        <taxon>Actinomycetota</taxon>
        <taxon>Actinomycetes</taxon>
        <taxon>Micrococcales</taxon>
        <taxon>Bogoriellaceae</taxon>
        <taxon>Georgenia</taxon>
    </lineage>
</organism>
<protein>
    <submittedName>
        <fullName evidence="2">Energy transducer TonB</fullName>
    </submittedName>
</protein>
<dbReference type="Proteomes" id="UP000314616">
    <property type="component" value="Chromosome"/>
</dbReference>
<dbReference type="InterPro" id="IPR045596">
    <property type="entry name" value="DUF6459"/>
</dbReference>
<evidence type="ECO:0000313" key="2">
    <source>
        <dbReference type="EMBL" id="QDC25527.1"/>
    </source>
</evidence>
<dbReference type="KEGG" id="gyu:FE374_13705"/>
<dbReference type="EMBL" id="CP040915">
    <property type="protein sequence ID" value="QDC25527.1"/>
    <property type="molecule type" value="Genomic_DNA"/>
</dbReference>
<dbReference type="RefSeq" id="WP_139929740.1">
    <property type="nucleotide sequence ID" value="NZ_CP040915.1"/>
</dbReference>
<accession>A0A5B8C5M2</accession>
<dbReference type="OrthoDB" id="3731420at2"/>
<proteinExistence type="predicted"/>
<reference evidence="2 3" key="1">
    <citation type="submission" date="2019-05" db="EMBL/GenBank/DDBJ databases">
        <title>Georgenia *** sp. nov., and Georgenia *** sp. nov., isolated from the intestinal contents of plateau pika (Ochotona curzoniae) in the Qinghai-Tibet plateau of China.</title>
        <authorList>
            <person name="Tian Z."/>
        </authorList>
    </citation>
    <scope>NUCLEOTIDE SEQUENCE [LARGE SCALE GENOMIC DNA]</scope>
    <source>
        <strain evidence="2 3">Z443</strain>
    </source>
</reference>
<evidence type="ECO:0000256" key="1">
    <source>
        <dbReference type="SAM" id="MobiDB-lite"/>
    </source>
</evidence>
<feature type="compositionally biased region" description="Low complexity" evidence="1">
    <location>
        <begin position="21"/>
        <end position="44"/>
    </location>
</feature>
<feature type="region of interest" description="Disordered" evidence="1">
    <location>
        <begin position="21"/>
        <end position="58"/>
    </location>
</feature>